<evidence type="ECO:0000313" key="1">
    <source>
        <dbReference type="EMBL" id="UYV83084.1"/>
    </source>
</evidence>
<proteinExistence type="predicted"/>
<gene>
    <name evidence="1" type="ORF">LAZ67_22002147</name>
</gene>
<dbReference type="Pfam" id="PF01359">
    <property type="entry name" value="Transposase_1"/>
    <property type="match status" value="1"/>
</dbReference>
<dbReference type="EMBL" id="CP092884">
    <property type="protein sequence ID" value="UYV83084.1"/>
    <property type="molecule type" value="Genomic_DNA"/>
</dbReference>
<reference evidence="1 2" key="1">
    <citation type="submission" date="2022-03" db="EMBL/GenBank/DDBJ databases">
        <title>A chromosomal length assembly of Cordylochernes scorpioides.</title>
        <authorList>
            <person name="Zeh D."/>
            <person name="Zeh J."/>
        </authorList>
    </citation>
    <scope>NUCLEOTIDE SEQUENCE [LARGE SCALE GENOMIC DNA]</scope>
    <source>
        <strain evidence="1">IN4F17</strain>
        <tissue evidence="1">Whole Body</tissue>
    </source>
</reference>
<dbReference type="PANTHER" id="PTHR46060:SF1">
    <property type="entry name" value="MARINER MOS1 TRANSPOSASE-LIKE PROTEIN"/>
    <property type="match status" value="1"/>
</dbReference>
<dbReference type="Proteomes" id="UP001235939">
    <property type="component" value="Chromosome 22"/>
</dbReference>
<keyword evidence="2" id="KW-1185">Reference proteome</keyword>
<protein>
    <recommendedName>
        <fullName evidence="3">Transposase</fullName>
    </recommendedName>
</protein>
<evidence type="ECO:0008006" key="3">
    <source>
        <dbReference type="Google" id="ProtNLM"/>
    </source>
</evidence>
<organism evidence="1 2">
    <name type="scientific">Cordylochernes scorpioides</name>
    <dbReference type="NCBI Taxonomy" id="51811"/>
    <lineage>
        <taxon>Eukaryota</taxon>
        <taxon>Metazoa</taxon>
        <taxon>Ecdysozoa</taxon>
        <taxon>Arthropoda</taxon>
        <taxon>Chelicerata</taxon>
        <taxon>Arachnida</taxon>
        <taxon>Pseudoscorpiones</taxon>
        <taxon>Cheliferoidea</taxon>
        <taxon>Chernetidae</taxon>
        <taxon>Cordylochernes</taxon>
    </lineage>
</organism>
<sequence length="255" mass="28821">MNADIYANVLEAVMKPWRDMVAVGRKYVFHLDSASAHKAKRTPSWLTLNVTNHLNSVTGRVSSKMNLATVSTFSFDSHSNLRNHESSDYPRNYGRVKHLHVSAYSILTEDLAIKRVAAKFVPMLMTAEQLGVEVLKDMLDFTNTDFMDIIITGVLGVRQVHSNVKVMLTAFFDSSGVVHHATTVSNKEYYRDVLRRLRDAMRRKRPELWSTGNCHLHHDNATAHSSHLIQTVLHKTQTSVVLQASYSPDIAPCDF</sequence>
<dbReference type="InterPro" id="IPR052709">
    <property type="entry name" value="Transposase-MT_Hybrid"/>
</dbReference>
<dbReference type="PANTHER" id="PTHR46060">
    <property type="entry name" value="MARINER MOS1 TRANSPOSASE-LIKE PROTEIN"/>
    <property type="match status" value="1"/>
</dbReference>
<dbReference type="InterPro" id="IPR001888">
    <property type="entry name" value="Transposase_1"/>
</dbReference>
<dbReference type="Gene3D" id="3.30.420.10">
    <property type="entry name" value="Ribonuclease H-like superfamily/Ribonuclease H"/>
    <property type="match status" value="2"/>
</dbReference>
<dbReference type="InterPro" id="IPR036397">
    <property type="entry name" value="RNaseH_sf"/>
</dbReference>
<evidence type="ECO:0000313" key="2">
    <source>
        <dbReference type="Proteomes" id="UP001235939"/>
    </source>
</evidence>
<name>A0ABY6LPF2_9ARAC</name>
<accession>A0ABY6LPF2</accession>